<dbReference type="GO" id="GO:0071978">
    <property type="term" value="P:bacterial-type flagellum-dependent swarming motility"/>
    <property type="evidence" value="ECO:0007669"/>
    <property type="project" value="InterPro"/>
</dbReference>
<protein>
    <submittedName>
        <fullName evidence="15">Flagellar motor rotation protein MotA</fullName>
    </submittedName>
</protein>
<keyword evidence="16" id="KW-1185">Reference proteome</keyword>
<evidence type="ECO:0000256" key="1">
    <source>
        <dbReference type="ARBA" id="ARBA00004651"/>
    </source>
</evidence>
<name>A0A6I6DHH2_9FIRM</name>
<dbReference type="Pfam" id="PF01618">
    <property type="entry name" value="MotA_ExbB"/>
    <property type="match status" value="1"/>
</dbReference>
<keyword evidence="9 12" id="KW-1133">Transmembrane helix</keyword>
<dbReference type="PROSITE" id="PS01307">
    <property type="entry name" value="MOTA"/>
    <property type="match status" value="1"/>
</dbReference>
<feature type="transmembrane region" description="Helical" evidence="12">
    <location>
        <begin position="32"/>
        <end position="51"/>
    </location>
</feature>
<reference evidence="16" key="1">
    <citation type="journal article" date="2019" name="Microbiology">
        <title>Complete Genome Sequence of an Uncultured Bacterium of the Candidate Phylum Bipolaricaulota.</title>
        <authorList>
            <person name="Kadnikov V.V."/>
            <person name="Mardanov A.V."/>
            <person name="Beletsky A.V."/>
            <person name="Frank Y.A."/>
            <person name="Karnachuk O.V."/>
            <person name="Ravin N.V."/>
        </authorList>
    </citation>
    <scope>NUCLEOTIDE SEQUENCE [LARGE SCALE GENOMIC DNA]</scope>
</reference>
<evidence type="ECO:0000256" key="6">
    <source>
        <dbReference type="ARBA" id="ARBA00022692"/>
    </source>
</evidence>
<evidence type="ECO:0000256" key="5">
    <source>
        <dbReference type="ARBA" id="ARBA00022500"/>
    </source>
</evidence>
<feature type="transmembrane region" description="Helical" evidence="12">
    <location>
        <begin position="179"/>
        <end position="201"/>
    </location>
</feature>
<keyword evidence="7" id="KW-0283">Flagellar rotation</keyword>
<dbReference type="KEGG" id="salq:SYNTR_1639"/>
<evidence type="ECO:0000256" key="8">
    <source>
        <dbReference type="ARBA" id="ARBA00022781"/>
    </source>
</evidence>
<evidence type="ECO:0000313" key="15">
    <source>
        <dbReference type="EMBL" id="QGU00233.1"/>
    </source>
</evidence>
<dbReference type="InterPro" id="IPR046786">
    <property type="entry name" value="MotA_N"/>
</dbReference>
<keyword evidence="6 12" id="KW-0812">Transmembrane</keyword>
<accession>A0A6I6DHH2</accession>
<evidence type="ECO:0000256" key="3">
    <source>
        <dbReference type="ARBA" id="ARBA00022448"/>
    </source>
</evidence>
<feature type="domain" description="MotA/TolQ/ExbB proton channel" evidence="13">
    <location>
        <begin position="102"/>
        <end position="217"/>
    </location>
</feature>
<evidence type="ECO:0000256" key="7">
    <source>
        <dbReference type="ARBA" id="ARBA00022779"/>
    </source>
</evidence>
<keyword evidence="15" id="KW-0969">Cilium</keyword>
<keyword evidence="4" id="KW-1003">Cell membrane</keyword>
<evidence type="ECO:0000256" key="4">
    <source>
        <dbReference type="ARBA" id="ARBA00022475"/>
    </source>
</evidence>
<dbReference type="InterPro" id="IPR047055">
    <property type="entry name" value="MotA-like"/>
</dbReference>
<dbReference type="PANTHER" id="PTHR30433:SF3">
    <property type="entry name" value="MOTILITY PROTEIN A"/>
    <property type="match status" value="1"/>
</dbReference>
<evidence type="ECO:0000256" key="11">
    <source>
        <dbReference type="ARBA" id="ARBA00023136"/>
    </source>
</evidence>
<comment type="subcellular location">
    <subcellularLocation>
        <location evidence="1">Cell membrane</location>
        <topology evidence="1">Multi-pass membrane protein</topology>
    </subcellularLocation>
</comment>
<dbReference type="PANTHER" id="PTHR30433">
    <property type="entry name" value="CHEMOTAXIS PROTEIN MOTA"/>
    <property type="match status" value="1"/>
</dbReference>
<dbReference type="EMBL" id="CP046457">
    <property type="protein sequence ID" value="QGU00233.1"/>
    <property type="molecule type" value="Genomic_DNA"/>
</dbReference>
<dbReference type="GO" id="GO:0006935">
    <property type="term" value="P:chemotaxis"/>
    <property type="evidence" value="ECO:0007669"/>
    <property type="project" value="UniProtKB-KW"/>
</dbReference>
<evidence type="ECO:0000256" key="2">
    <source>
        <dbReference type="ARBA" id="ARBA00008038"/>
    </source>
</evidence>
<keyword evidence="11 12" id="KW-0472">Membrane</keyword>
<keyword evidence="3" id="KW-0813">Transport</keyword>
<dbReference type="Pfam" id="PF20560">
    <property type="entry name" value="MotA_N"/>
    <property type="match status" value="1"/>
</dbReference>
<dbReference type="InterPro" id="IPR002898">
    <property type="entry name" value="MotA_ExbB_proton_chnl"/>
</dbReference>
<dbReference type="AlphaFoldDB" id="A0A6I6DHH2"/>
<dbReference type="OrthoDB" id="9806929at2"/>
<feature type="transmembrane region" description="Helical" evidence="12">
    <location>
        <begin position="144"/>
        <end position="167"/>
    </location>
</feature>
<dbReference type="RefSeq" id="WP_156204042.1">
    <property type="nucleotide sequence ID" value="NZ_CP046457.1"/>
</dbReference>
<dbReference type="InterPro" id="IPR000540">
    <property type="entry name" value="Flag_MotA_CS"/>
</dbReference>
<evidence type="ECO:0000256" key="10">
    <source>
        <dbReference type="ARBA" id="ARBA00023065"/>
    </source>
</evidence>
<feature type="domain" description="Motility protein A N-terminal" evidence="14">
    <location>
        <begin position="6"/>
        <end position="93"/>
    </location>
</feature>
<evidence type="ECO:0000256" key="12">
    <source>
        <dbReference type="SAM" id="Phobius"/>
    </source>
</evidence>
<keyword evidence="10" id="KW-0406">Ion transport</keyword>
<evidence type="ECO:0000259" key="13">
    <source>
        <dbReference type="Pfam" id="PF01618"/>
    </source>
</evidence>
<evidence type="ECO:0000256" key="9">
    <source>
        <dbReference type="ARBA" id="ARBA00022989"/>
    </source>
</evidence>
<dbReference type="GO" id="GO:1902600">
    <property type="term" value="P:proton transmembrane transport"/>
    <property type="evidence" value="ECO:0007669"/>
    <property type="project" value="UniProtKB-KW"/>
</dbReference>
<keyword evidence="15" id="KW-0966">Cell projection</keyword>
<dbReference type="Proteomes" id="UP000426444">
    <property type="component" value="Chromosome"/>
</dbReference>
<evidence type="ECO:0000259" key="14">
    <source>
        <dbReference type="Pfam" id="PF20560"/>
    </source>
</evidence>
<evidence type="ECO:0000313" key="16">
    <source>
        <dbReference type="Proteomes" id="UP000426444"/>
    </source>
</evidence>
<comment type="similarity">
    <text evidence="2">Belongs to the MotA family.</text>
</comment>
<organism evidence="15 16">
    <name type="scientific">Candidatus Syntrophocurvum alkaliphilum</name>
    <dbReference type="NCBI Taxonomy" id="2293317"/>
    <lineage>
        <taxon>Bacteria</taxon>
        <taxon>Bacillati</taxon>
        <taxon>Bacillota</taxon>
        <taxon>Clostridia</taxon>
        <taxon>Eubacteriales</taxon>
        <taxon>Syntrophomonadaceae</taxon>
        <taxon>Candidatus Syntrophocurvum</taxon>
    </lineage>
</organism>
<gene>
    <name evidence="15" type="ORF">SYNTR_1639</name>
</gene>
<dbReference type="NCBIfam" id="NF005997">
    <property type="entry name" value="PRK08124.1"/>
    <property type="match status" value="1"/>
</dbReference>
<keyword evidence="15" id="KW-0282">Flagellum</keyword>
<keyword evidence="8" id="KW-0375">Hydrogen ion transport</keyword>
<dbReference type="GO" id="GO:0005886">
    <property type="term" value="C:plasma membrane"/>
    <property type="evidence" value="ECO:0007669"/>
    <property type="project" value="UniProtKB-SubCell"/>
</dbReference>
<sequence length="262" mass="28679">MDRPIILGMILAAVTLLGGIMAKGSNPAVLIDPAALIIIFVGTIACILNAFTMKEIKRVPKLFKILFTEQKLYEPANIIQMIVDLAYQARRDGLLSLETQMAEIDDPFIKKGLQMIVDGQDEQFLRDYMETEIVMMEERHASGALVFTQAGTYAPTLGVLGAVIGLIGALGSLDDVDALGVSIAAAFVATLFGIFTGYVLWHPFANKLKRKSQEEIVIKTMILEGLISIQSGSNPVQIKEKMMVFLTPEQRQLMEEGSDIDG</sequence>
<keyword evidence="5" id="KW-0145">Chemotaxis</keyword>
<proteinExistence type="inferred from homology"/>